<keyword evidence="2" id="KW-1185">Reference proteome</keyword>
<sequence length="107" mass="11493">MATIILLDETRCRRMIAKPREGQPCTGCGYCCAESACGLAREYVAGVGAKHDGPCPALEFEDGRFWCGLVRHAGRYMDFPEDWADTMLGGLFAQVLGAGQGCDASDP</sequence>
<comment type="caution">
    <text evidence="1">The sequence shown here is derived from an EMBL/GenBank/DDBJ whole genome shotgun (WGS) entry which is preliminary data.</text>
</comment>
<organism evidence="1 2">
    <name type="scientific">Methylobacterium oryzae</name>
    <dbReference type="NCBI Taxonomy" id="334852"/>
    <lineage>
        <taxon>Bacteria</taxon>
        <taxon>Pseudomonadati</taxon>
        <taxon>Pseudomonadota</taxon>
        <taxon>Alphaproteobacteria</taxon>
        <taxon>Hyphomicrobiales</taxon>
        <taxon>Methylobacteriaceae</taxon>
        <taxon>Methylobacterium</taxon>
    </lineage>
</organism>
<dbReference type="EMBL" id="MLCA01000009">
    <property type="protein sequence ID" value="MEE7492218.1"/>
    <property type="molecule type" value="Genomic_DNA"/>
</dbReference>
<reference evidence="1 2" key="1">
    <citation type="journal article" date="2012" name="Genet. Mol. Biol.">
        <title>Analysis of 16S rRNA and mxaF genes revealing insights into Methylobacterium niche-specific plant association.</title>
        <authorList>
            <person name="Dourado M.N."/>
            <person name="Andreote F.D."/>
            <person name="Dini-Andreote F."/>
            <person name="Conti R."/>
            <person name="Araujo J.M."/>
            <person name="Araujo W.L."/>
        </authorList>
    </citation>
    <scope>NUCLEOTIDE SEQUENCE [LARGE SCALE GENOMIC DNA]</scope>
    <source>
        <strain evidence="1 2">TC3-10</strain>
    </source>
</reference>
<proteinExistence type="predicted"/>
<protein>
    <recommendedName>
        <fullName evidence="3">4Fe-4S ferredoxin-type domain-containing protein</fullName>
    </recommendedName>
</protein>
<evidence type="ECO:0000313" key="1">
    <source>
        <dbReference type="EMBL" id="MEE7492218.1"/>
    </source>
</evidence>
<gene>
    <name evidence="1" type="ORF">MOTC310_17740</name>
</gene>
<evidence type="ECO:0008006" key="3">
    <source>
        <dbReference type="Google" id="ProtNLM"/>
    </source>
</evidence>
<dbReference type="RefSeq" id="WP_331302753.1">
    <property type="nucleotide sequence ID" value="NZ_MLCA01000009.1"/>
</dbReference>
<dbReference type="Proteomes" id="UP001355206">
    <property type="component" value="Unassembled WGS sequence"/>
</dbReference>
<accession>A0ABU7TQZ5</accession>
<name>A0ABU7TQZ5_9HYPH</name>
<evidence type="ECO:0000313" key="2">
    <source>
        <dbReference type="Proteomes" id="UP001355206"/>
    </source>
</evidence>